<evidence type="ECO:0000313" key="10">
    <source>
        <dbReference type="EMBL" id="KGM12712.1"/>
    </source>
</evidence>
<evidence type="ECO:0000256" key="3">
    <source>
        <dbReference type="ARBA" id="ARBA00022729"/>
    </source>
</evidence>
<gene>
    <name evidence="10" type="ORF">N868_00020</name>
</gene>
<dbReference type="SUPFAM" id="SSF50494">
    <property type="entry name" value="Trypsin-like serine proteases"/>
    <property type="match status" value="1"/>
</dbReference>
<dbReference type="Gene3D" id="2.40.10.10">
    <property type="entry name" value="Trypsin-like serine proteases"/>
    <property type="match status" value="2"/>
</dbReference>
<proteinExistence type="inferred from homology"/>
<keyword evidence="7" id="KW-1015">Disulfide bond</keyword>
<evidence type="ECO:0000256" key="8">
    <source>
        <dbReference type="SAM" id="SignalP"/>
    </source>
</evidence>
<dbReference type="Gene3D" id="2.60.120.380">
    <property type="match status" value="1"/>
</dbReference>
<keyword evidence="4" id="KW-0378">Hydrolase</keyword>
<dbReference type="CDD" id="cd21112">
    <property type="entry name" value="alphaLP-like"/>
    <property type="match status" value="1"/>
</dbReference>
<feature type="signal peptide" evidence="8">
    <location>
        <begin position="1"/>
        <end position="28"/>
    </location>
</feature>
<keyword evidence="5" id="KW-0720">Serine protease</keyword>
<dbReference type="InterPro" id="IPR001316">
    <property type="entry name" value="Pept_S1A_streptogrisin"/>
</dbReference>
<feature type="chain" id="PRO_5039208674" evidence="8">
    <location>
        <begin position="29"/>
        <end position="499"/>
    </location>
</feature>
<keyword evidence="6" id="KW-0865">Zymogen</keyword>
<dbReference type="SUPFAM" id="SSF54806">
    <property type="entry name" value="Alpha-lytic protease prodomain"/>
    <property type="match status" value="1"/>
</dbReference>
<keyword evidence="3 8" id="KW-0732">Signal</keyword>
<evidence type="ECO:0000256" key="5">
    <source>
        <dbReference type="ARBA" id="ARBA00022825"/>
    </source>
</evidence>
<dbReference type="AlphaFoldDB" id="A0A0A0BYH6"/>
<comment type="similarity">
    <text evidence="1">Belongs to the peptidase S1 family.</text>
</comment>
<dbReference type="InterPro" id="IPR004236">
    <property type="entry name" value="Pept_S1_alpha_lytic"/>
</dbReference>
<evidence type="ECO:0000256" key="4">
    <source>
        <dbReference type="ARBA" id="ARBA00022801"/>
    </source>
</evidence>
<comment type="caution">
    <text evidence="10">The sequence shown here is derived from an EMBL/GenBank/DDBJ whole genome shotgun (WGS) entry which is preliminary data.</text>
</comment>
<dbReference type="Gene3D" id="3.30.300.50">
    <property type="match status" value="2"/>
</dbReference>
<name>A0A0A0BYH6_9CELL</name>
<keyword evidence="11" id="KW-1185">Reference proteome</keyword>
<reference evidence="10 11" key="1">
    <citation type="submission" date="2013-08" db="EMBL/GenBank/DDBJ databases">
        <title>Genome sequencing of Cellulomonas carbonis T26.</title>
        <authorList>
            <person name="Chen F."/>
            <person name="Li Y."/>
            <person name="Wang G."/>
        </authorList>
    </citation>
    <scope>NUCLEOTIDE SEQUENCE [LARGE SCALE GENOMIC DNA]</scope>
    <source>
        <strain evidence="10 11">T26</strain>
    </source>
</reference>
<dbReference type="GO" id="GO:0006508">
    <property type="term" value="P:proteolysis"/>
    <property type="evidence" value="ECO:0007669"/>
    <property type="project" value="UniProtKB-KW"/>
</dbReference>
<dbReference type="EMBL" id="AXCY01000001">
    <property type="protein sequence ID" value="KGM12712.1"/>
    <property type="molecule type" value="Genomic_DNA"/>
</dbReference>
<dbReference type="Pfam" id="PF02983">
    <property type="entry name" value="Pro_Al_protease"/>
    <property type="match status" value="1"/>
</dbReference>
<evidence type="ECO:0000313" key="11">
    <source>
        <dbReference type="Proteomes" id="UP000029839"/>
    </source>
</evidence>
<accession>A0A0A0BYH6</accession>
<evidence type="ECO:0000256" key="7">
    <source>
        <dbReference type="ARBA" id="ARBA00023157"/>
    </source>
</evidence>
<dbReference type="OrthoDB" id="8781117at2"/>
<dbReference type="GO" id="GO:0005576">
    <property type="term" value="C:extracellular region"/>
    <property type="evidence" value="ECO:0007669"/>
    <property type="project" value="InterPro"/>
</dbReference>
<dbReference type="GO" id="GO:0004252">
    <property type="term" value="F:serine-type endopeptidase activity"/>
    <property type="evidence" value="ECO:0007669"/>
    <property type="project" value="InterPro"/>
</dbReference>
<reference evidence="10 11" key="2">
    <citation type="journal article" date="2015" name="Stand. Genomic Sci.">
        <title>Draft genome sequence of Cellulomonas carbonis T26(T) and comparative analysis of six Cellulomonas genomes.</title>
        <authorList>
            <person name="Zhuang W."/>
            <person name="Zhang S."/>
            <person name="Xia X."/>
            <person name="Wang G."/>
        </authorList>
    </citation>
    <scope>NUCLEOTIDE SEQUENCE [LARGE SCALE GENOMIC DNA]</scope>
    <source>
        <strain evidence="10 11">T26</strain>
    </source>
</reference>
<dbReference type="InterPro" id="IPR035070">
    <property type="entry name" value="Streptogrisin_prodomain"/>
</dbReference>
<keyword evidence="2" id="KW-0645">Protease</keyword>
<dbReference type="Proteomes" id="UP000029839">
    <property type="component" value="Unassembled WGS sequence"/>
</dbReference>
<dbReference type="RefSeq" id="WP_043601887.1">
    <property type="nucleotide sequence ID" value="NZ_AXCY01000001.1"/>
</dbReference>
<dbReference type="PRINTS" id="PR00861">
    <property type="entry name" value="ALYTICPTASE"/>
</dbReference>
<organism evidence="10 11">
    <name type="scientific">Cellulomonas carbonis T26</name>
    <dbReference type="NCBI Taxonomy" id="947969"/>
    <lineage>
        <taxon>Bacteria</taxon>
        <taxon>Bacillati</taxon>
        <taxon>Actinomycetota</taxon>
        <taxon>Actinomycetes</taxon>
        <taxon>Micrococcales</taxon>
        <taxon>Cellulomonadaceae</taxon>
        <taxon>Cellulomonas</taxon>
    </lineage>
</organism>
<dbReference type="InterPro" id="IPR009003">
    <property type="entry name" value="Peptidase_S1_PA"/>
</dbReference>
<evidence type="ECO:0000256" key="2">
    <source>
        <dbReference type="ARBA" id="ARBA00022670"/>
    </source>
</evidence>
<dbReference type="InterPro" id="IPR043504">
    <property type="entry name" value="Peptidase_S1_PA_chymotrypsin"/>
</dbReference>
<feature type="domain" description="Peptidase S1A alpha-lytic prodomain" evidence="9">
    <location>
        <begin position="131"/>
        <end position="188"/>
    </location>
</feature>
<dbReference type="InterPro" id="IPR037295">
    <property type="entry name" value="Alpha-lytic_protease_prodomain"/>
</dbReference>
<evidence type="ECO:0000259" key="9">
    <source>
        <dbReference type="Pfam" id="PF02983"/>
    </source>
</evidence>
<protein>
    <submittedName>
        <fullName evidence="10">Streptogrisin</fullName>
    </submittedName>
</protein>
<sequence length="499" mass="49961">MSRTSVARSLALATASATLLAGAFAAQAAAAAPPDEVAGTAGQALASDKLAPGLLRAMERDLGLDAERAKERLAFQDDAADTGAELEGELGTDFAGVWVDEDDDVLYVGTTDPADVDAVAAAGATPVTVDHTLAELDGWRAALDAALADHPRIRGWRVDVTTNDVVVDVAPGGRRAAERLVARAGVPADAVTVVETTEAPRTFVDVVGGNAYYIGSGSRCSVGFSVNGGFVTAGHCGSTGATTTSPSGTFAGSSFPGNDYAFVRVASGNTMIGAVNNYSGGRVAVAGSTAAPVGSSVCRSGSTTGWHCGTIQALNSSVTYAEGTVSGLIRTTVCAEPGDSGGSLLAGNQAQGVTSGGSGNCRTGGTTYFQPVNEILGAYGLTLVTSDGGGSQPPPAGCTGYARTWTGSLSSGAQAVQPSGSYLTVTRSGTVRGCVAGPSGADFDLYLQRWSGSSWRTVAQGTSPGSSETVSYAGTSGYYRFVVHAYSGSGSYTLGATTP</sequence>
<evidence type="ECO:0000256" key="1">
    <source>
        <dbReference type="ARBA" id="ARBA00007664"/>
    </source>
</evidence>
<evidence type="ECO:0000256" key="6">
    <source>
        <dbReference type="ARBA" id="ARBA00023145"/>
    </source>
</evidence>